<dbReference type="OrthoDB" id="8732661at2"/>
<protein>
    <submittedName>
        <fullName evidence="5">Transketolase subunit B</fullName>
    </submittedName>
</protein>
<reference evidence="5 6" key="1">
    <citation type="submission" date="2018-08" db="EMBL/GenBank/DDBJ databases">
        <title>Genomic Encyclopedia of Type Strains, Phase IV (KMG-IV): sequencing the most valuable type-strain genomes for metagenomic binning, comparative biology and taxonomic classification.</title>
        <authorList>
            <person name="Goeker M."/>
        </authorList>
    </citation>
    <scope>NUCLEOTIDE SEQUENCE [LARGE SCALE GENOMIC DNA]</scope>
    <source>
        <strain evidence="5 6">DSM 23923</strain>
    </source>
</reference>
<dbReference type="Pfam" id="PF02780">
    <property type="entry name" value="Transketolase_C"/>
    <property type="match status" value="1"/>
</dbReference>
<organism evidence="5 6">
    <name type="scientific">Pelolinea submarina</name>
    <dbReference type="NCBI Taxonomy" id="913107"/>
    <lineage>
        <taxon>Bacteria</taxon>
        <taxon>Bacillati</taxon>
        <taxon>Chloroflexota</taxon>
        <taxon>Anaerolineae</taxon>
        <taxon>Anaerolineales</taxon>
        <taxon>Anaerolineaceae</taxon>
        <taxon>Pelolinea</taxon>
    </lineage>
</organism>
<dbReference type="SUPFAM" id="SSF52922">
    <property type="entry name" value="TK C-terminal domain-like"/>
    <property type="match status" value="1"/>
</dbReference>
<evidence type="ECO:0000259" key="4">
    <source>
        <dbReference type="SMART" id="SM00861"/>
    </source>
</evidence>
<dbReference type="Gene3D" id="3.40.50.970">
    <property type="match status" value="1"/>
</dbReference>
<dbReference type="AlphaFoldDB" id="A0A347ZUZ4"/>
<dbReference type="EMBL" id="QUMS01000001">
    <property type="protein sequence ID" value="REG10290.1"/>
    <property type="molecule type" value="Genomic_DNA"/>
</dbReference>
<comment type="caution">
    <text evidence="5">The sequence shown here is derived from an EMBL/GenBank/DDBJ whole genome shotgun (WGS) entry which is preliminary data.</text>
</comment>
<keyword evidence="6" id="KW-1185">Reference proteome</keyword>
<dbReference type="PANTHER" id="PTHR43825:SF1">
    <property type="entry name" value="TRANSKETOLASE-LIKE PYRIMIDINE-BINDING DOMAIN-CONTAINING PROTEIN"/>
    <property type="match status" value="1"/>
</dbReference>
<evidence type="ECO:0000256" key="2">
    <source>
        <dbReference type="ARBA" id="ARBA00007131"/>
    </source>
</evidence>
<gene>
    <name evidence="5" type="ORF">DFR64_0144</name>
</gene>
<dbReference type="Proteomes" id="UP000256388">
    <property type="component" value="Unassembled WGS sequence"/>
</dbReference>
<comment type="similarity">
    <text evidence="2">Belongs to the transketolase family.</text>
</comment>
<keyword evidence="3" id="KW-0786">Thiamine pyrophosphate</keyword>
<dbReference type="FunFam" id="3.40.50.970:FF:000129">
    <property type="entry name" value="Transketolase"/>
    <property type="match status" value="1"/>
</dbReference>
<dbReference type="CDD" id="cd07033">
    <property type="entry name" value="TPP_PYR_DXS_TK_like"/>
    <property type="match status" value="1"/>
</dbReference>
<comment type="cofactor">
    <cofactor evidence="1">
        <name>thiamine diphosphate</name>
        <dbReference type="ChEBI" id="CHEBI:58937"/>
    </cofactor>
</comment>
<dbReference type="InterPro" id="IPR009014">
    <property type="entry name" value="Transketo_C/PFOR_II"/>
</dbReference>
<dbReference type="Pfam" id="PF02779">
    <property type="entry name" value="Transket_pyr"/>
    <property type="match status" value="1"/>
</dbReference>
<dbReference type="SUPFAM" id="SSF52518">
    <property type="entry name" value="Thiamin diphosphate-binding fold (THDP-binding)"/>
    <property type="match status" value="1"/>
</dbReference>
<feature type="domain" description="Transketolase-like pyrimidine-binding" evidence="4">
    <location>
        <begin position="10"/>
        <end position="175"/>
    </location>
</feature>
<evidence type="ECO:0000256" key="3">
    <source>
        <dbReference type="ARBA" id="ARBA00023052"/>
    </source>
</evidence>
<evidence type="ECO:0000256" key="1">
    <source>
        <dbReference type="ARBA" id="ARBA00001964"/>
    </source>
</evidence>
<accession>A0A347ZUZ4</accession>
<dbReference type="InterPro" id="IPR051157">
    <property type="entry name" value="PDH/Transketolase"/>
</dbReference>
<proteinExistence type="inferred from homology"/>
<dbReference type="RefSeq" id="WP_158675105.1">
    <property type="nucleotide sequence ID" value="NZ_AP018437.1"/>
</dbReference>
<dbReference type="SMART" id="SM00861">
    <property type="entry name" value="Transket_pyr"/>
    <property type="match status" value="1"/>
</dbReference>
<dbReference type="InterPro" id="IPR029061">
    <property type="entry name" value="THDP-binding"/>
</dbReference>
<dbReference type="PANTHER" id="PTHR43825">
    <property type="entry name" value="PYRUVATE DEHYDROGENASE E1 COMPONENT"/>
    <property type="match status" value="1"/>
</dbReference>
<evidence type="ECO:0000313" key="6">
    <source>
        <dbReference type="Proteomes" id="UP000256388"/>
    </source>
</evidence>
<evidence type="ECO:0000313" key="5">
    <source>
        <dbReference type="EMBL" id="REG10290.1"/>
    </source>
</evidence>
<dbReference type="Gene3D" id="3.40.50.920">
    <property type="match status" value="1"/>
</dbReference>
<name>A0A347ZUZ4_9CHLR</name>
<dbReference type="InterPro" id="IPR005475">
    <property type="entry name" value="Transketolase-like_Pyr-bd"/>
</dbReference>
<dbReference type="InterPro" id="IPR033248">
    <property type="entry name" value="Transketolase_C"/>
</dbReference>
<sequence>MSEKAIKKNPQMREIFGQTLAELGQEHEDILVLDADLHTSTRIVYFKDKYPERFIQVGIAEQNLFGIAAGLATVGYKPFPCTFASFVSRKSIDQFALSICFPELDVKVPGSYVGLPTSKAGASHNSFEDIAFMRTIPNLKVAAPGDPADMRAIMKTAYETPGPVYFRVVRYALPDIFGQDHVFEWGKGRLVRKGSDVTLFGTGMMTDRCLKAAELLAKENISAEVIHLASIKPIDEHMIIESVAKTGCAVTAENASIIAGFGAAVAEVLVENYPVPMKRIGIRDHWVDSGEIEELFQYYQMQPEDIARAAVESIKLKESRLQ</sequence>